<keyword evidence="2" id="KW-0472">Membrane</keyword>
<proteinExistence type="predicted"/>
<keyword evidence="2" id="KW-0812">Transmembrane</keyword>
<dbReference type="AlphaFoldDB" id="A0AAD7IVS5"/>
<protein>
    <submittedName>
        <fullName evidence="3">Uncharacterized protein</fullName>
    </submittedName>
</protein>
<keyword evidence="2" id="KW-1133">Transmembrane helix</keyword>
<evidence type="ECO:0000313" key="3">
    <source>
        <dbReference type="EMBL" id="KAJ7751583.1"/>
    </source>
</evidence>
<reference evidence="3" key="1">
    <citation type="submission" date="2023-03" db="EMBL/GenBank/DDBJ databases">
        <title>Massive genome expansion in bonnet fungi (Mycena s.s.) driven by repeated elements and novel gene families across ecological guilds.</title>
        <authorList>
            <consortium name="Lawrence Berkeley National Laboratory"/>
            <person name="Harder C.B."/>
            <person name="Miyauchi S."/>
            <person name="Viragh M."/>
            <person name="Kuo A."/>
            <person name="Thoen E."/>
            <person name="Andreopoulos B."/>
            <person name="Lu D."/>
            <person name="Skrede I."/>
            <person name="Drula E."/>
            <person name="Henrissat B."/>
            <person name="Morin E."/>
            <person name="Kohler A."/>
            <person name="Barry K."/>
            <person name="LaButti K."/>
            <person name="Morin E."/>
            <person name="Salamov A."/>
            <person name="Lipzen A."/>
            <person name="Mereny Z."/>
            <person name="Hegedus B."/>
            <person name="Baldrian P."/>
            <person name="Stursova M."/>
            <person name="Weitz H."/>
            <person name="Taylor A."/>
            <person name="Grigoriev I.V."/>
            <person name="Nagy L.G."/>
            <person name="Martin F."/>
            <person name="Kauserud H."/>
        </authorList>
    </citation>
    <scope>NUCLEOTIDE SEQUENCE</scope>
    <source>
        <strain evidence="3">CBHHK182m</strain>
    </source>
</reference>
<feature type="region of interest" description="Disordered" evidence="1">
    <location>
        <begin position="210"/>
        <end position="233"/>
    </location>
</feature>
<sequence length="233" mass="25593">MAAAFKKTDGHIGHQCVVLEHNVLNLSIRHVGFTSSKNTILDSSWQPMPIGAVKKPTVKKVKLNNRKVQYESQLLMDGQWRCHVMPSRWGSGVGGQGEAAWILGQWLGGRANIGHHDGRAWRGGAARDGTLGEPGSTIYTRFNGYFSVDFRARAAEAHRRLAMGAPGGAVRRVMVLWAYWNALIYLIIIMYFFYVLSQFSHPTVAAMMGEGDDPDDASDGGTAHAATQSPRKL</sequence>
<feature type="transmembrane region" description="Helical" evidence="2">
    <location>
        <begin position="173"/>
        <end position="194"/>
    </location>
</feature>
<evidence type="ECO:0000313" key="4">
    <source>
        <dbReference type="Proteomes" id="UP001215598"/>
    </source>
</evidence>
<keyword evidence="4" id="KW-1185">Reference proteome</keyword>
<accession>A0AAD7IVS5</accession>
<name>A0AAD7IVS5_9AGAR</name>
<evidence type="ECO:0000256" key="1">
    <source>
        <dbReference type="SAM" id="MobiDB-lite"/>
    </source>
</evidence>
<gene>
    <name evidence="3" type="ORF">B0H16DRAFT_1460138</name>
</gene>
<organism evidence="3 4">
    <name type="scientific">Mycena metata</name>
    <dbReference type="NCBI Taxonomy" id="1033252"/>
    <lineage>
        <taxon>Eukaryota</taxon>
        <taxon>Fungi</taxon>
        <taxon>Dikarya</taxon>
        <taxon>Basidiomycota</taxon>
        <taxon>Agaricomycotina</taxon>
        <taxon>Agaricomycetes</taxon>
        <taxon>Agaricomycetidae</taxon>
        <taxon>Agaricales</taxon>
        <taxon>Marasmiineae</taxon>
        <taxon>Mycenaceae</taxon>
        <taxon>Mycena</taxon>
    </lineage>
</organism>
<evidence type="ECO:0000256" key="2">
    <source>
        <dbReference type="SAM" id="Phobius"/>
    </source>
</evidence>
<dbReference type="EMBL" id="JARKIB010000061">
    <property type="protein sequence ID" value="KAJ7751583.1"/>
    <property type="molecule type" value="Genomic_DNA"/>
</dbReference>
<dbReference type="Proteomes" id="UP001215598">
    <property type="component" value="Unassembled WGS sequence"/>
</dbReference>
<comment type="caution">
    <text evidence="3">The sequence shown here is derived from an EMBL/GenBank/DDBJ whole genome shotgun (WGS) entry which is preliminary data.</text>
</comment>